<gene>
    <name evidence="1" type="ORF">EVAR_30686_1</name>
</gene>
<dbReference type="Proteomes" id="UP000299102">
    <property type="component" value="Unassembled WGS sequence"/>
</dbReference>
<keyword evidence="2" id="KW-1185">Reference proteome</keyword>
<sequence length="95" mass="10518">MGVSPMMDKQWARAIGTPCAALSEDMIFAKYFLTSTISPVKFKFNSTETGREGVEFPSHAARRHANQLLLPGKWGKRHFLSSTLFEDQIGEGAGK</sequence>
<organism evidence="1 2">
    <name type="scientific">Eumeta variegata</name>
    <name type="common">Bagworm moth</name>
    <name type="synonym">Eumeta japonica</name>
    <dbReference type="NCBI Taxonomy" id="151549"/>
    <lineage>
        <taxon>Eukaryota</taxon>
        <taxon>Metazoa</taxon>
        <taxon>Ecdysozoa</taxon>
        <taxon>Arthropoda</taxon>
        <taxon>Hexapoda</taxon>
        <taxon>Insecta</taxon>
        <taxon>Pterygota</taxon>
        <taxon>Neoptera</taxon>
        <taxon>Endopterygota</taxon>
        <taxon>Lepidoptera</taxon>
        <taxon>Glossata</taxon>
        <taxon>Ditrysia</taxon>
        <taxon>Tineoidea</taxon>
        <taxon>Psychidae</taxon>
        <taxon>Oiketicinae</taxon>
        <taxon>Eumeta</taxon>
    </lineage>
</organism>
<reference evidence="1 2" key="1">
    <citation type="journal article" date="2019" name="Commun. Biol.">
        <title>The bagworm genome reveals a unique fibroin gene that provides high tensile strength.</title>
        <authorList>
            <person name="Kono N."/>
            <person name="Nakamura H."/>
            <person name="Ohtoshi R."/>
            <person name="Tomita M."/>
            <person name="Numata K."/>
            <person name="Arakawa K."/>
        </authorList>
    </citation>
    <scope>NUCLEOTIDE SEQUENCE [LARGE SCALE GENOMIC DNA]</scope>
</reference>
<dbReference type="AlphaFoldDB" id="A0A4C1VQ44"/>
<name>A0A4C1VQ44_EUMVA</name>
<protein>
    <submittedName>
        <fullName evidence="1">Uncharacterized protein</fullName>
    </submittedName>
</protein>
<dbReference type="EMBL" id="BGZK01000395">
    <property type="protein sequence ID" value="GBP41248.1"/>
    <property type="molecule type" value="Genomic_DNA"/>
</dbReference>
<proteinExistence type="predicted"/>
<evidence type="ECO:0000313" key="2">
    <source>
        <dbReference type="Proteomes" id="UP000299102"/>
    </source>
</evidence>
<comment type="caution">
    <text evidence="1">The sequence shown here is derived from an EMBL/GenBank/DDBJ whole genome shotgun (WGS) entry which is preliminary data.</text>
</comment>
<accession>A0A4C1VQ44</accession>
<evidence type="ECO:0000313" key="1">
    <source>
        <dbReference type="EMBL" id="GBP41248.1"/>
    </source>
</evidence>